<dbReference type="AlphaFoldDB" id="A0A085Z818"/>
<dbReference type="GO" id="GO:0003677">
    <property type="term" value="F:DNA binding"/>
    <property type="evidence" value="ECO:0007669"/>
    <property type="project" value="UniProtKB-UniRule"/>
</dbReference>
<feature type="domain" description="HTH tetR-type" evidence="3">
    <location>
        <begin position="2"/>
        <end position="62"/>
    </location>
</feature>
<evidence type="ECO:0000313" key="4">
    <source>
        <dbReference type="EMBL" id="KFF00582.1"/>
    </source>
</evidence>
<protein>
    <recommendedName>
        <fullName evidence="3">HTH tetR-type domain-containing protein</fullName>
    </recommendedName>
</protein>
<comment type="caution">
    <text evidence="4">The sequence shown here is derived from an EMBL/GenBank/DDBJ whole genome shotgun (WGS) entry which is preliminary data.</text>
</comment>
<organism evidence="4 5">
    <name type="scientific">Chryseobacterium formosense</name>
    <dbReference type="NCBI Taxonomy" id="236814"/>
    <lineage>
        <taxon>Bacteria</taxon>
        <taxon>Pseudomonadati</taxon>
        <taxon>Bacteroidota</taxon>
        <taxon>Flavobacteriia</taxon>
        <taxon>Flavobacteriales</taxon>
        <taxon>Weeksellaceae</taxon>
        <taxon>Chryseobacterium group</taxon>
        <taxon>Chryseobacterium</taxon>
    </lineage>
</organism>
<dbReference type="Proteomes" id="UP000028713">
    <property type="component" value="Unassembled WGS sequence"/>
</dbReference>
<evidence type="ECO:0000256" key="1">
    <source>
        <dbReference type="ARBA" id="ARBA00023125"/>
    </source>
</evidence>
<proteinExistence type="predicted"/>
<dbReference type="EMBL" id="JPRP01000001">
    <property type="protein sequence ID" value="KFF00582.1"/>
    <property type="molecule type" value="Genomic_DNA"/>
</dbReference>
<keyword evidence="1 2" id="KW-0238">DNA-binding</keyword>
<evidence type="ECO:0000313" key="5">
    <source>
        <dbReference type="Proteomes" id="UP000028713"/>
    </source>
</evidence>
<keyword evidence="5" id="KW-1185">Reference proteome</keyword>
<dbReference type="PROSITE" id="PS50977">
    <property type="entry name" value="HTH_TETR_2"/>
    <property type="match status" value="1"/>
</dbReference>
<reference evidence="4 5" key="1">
    <citation type="submission" date="2014-07" db="EMBL/GenBank/DDBJ databases">
        <title>Genome of Chryseobacterium formosense LMG 24722.</title>
        <authorList>
            <person name="Pipes S.E."/>
            <person name="Stropko S.J."/>
            <person name="Newman J.D."/>
        </authorList>
    </citation>
    <scope>NUCLEOTIDE SEQUENCE [LARGE SCALE GENOMIC DNA]</scope>
    <source>
        <strain evidence="4 5">LMG 24722</strain>
    </source>
</reference>
<gene>
    <name evidence="4" type="ORF">IX39_08070</name>
</gene>
<accession>A0A085Z818</accession>
<dbReference type="OrthoDB" id="9789566at2"/>
<name>A0A085Z818_9FLAO</name>
<evidence type="ECO:0000256" key="2">
    <source>
        <dbReference type="PROSITE-ProRule" id="PRU00335"/>
    </source>
</evidence>
<feature type="DNA-binding region" description="H-T-H motif" evidence="2">
    <location>
        <begin position="25"/>
        <end position="44"/>
    </location>
</feature>
<evidence type="ECO:0000259" key="3">
    <source>
        <dbReference type="PROSITE" id="PS50977"/>
    </source>
</evidence>
<dbReference type="STRING" id="236814.IX39_08070"/>
<dbReference type="InterPro" id="IPR009057">
    <property type="entry name" value="Homeodomain-like_sf"/>
</dbReference>
<dbReference type="RefSeq" id="WP_034674978.1">
    <property type="nucleotide sequence ID" value="NZ_FPAP01000001.1"/>
</dbReference>
<dbReference type="InterPro" id="IPR001647">
    <property type="entry name" value="HTH_TetR"/>
</dbReference>
<dbReference type="Gene3D" id="1.10.357.10">
    <property type="entry name" value="Tetracycline Repressor, domain 2"/>
    <property type="match status" value="1"/>
</dbReference>
<dbReference type="SUPFAM" id="SSF46689">
    <property type="entry name" value="Homeodomain-like"/>
    <property type="match status" value="1"/>
</dbReference>
<sequence length="196" mass="23060">MSDTENKIKAATVDLLLKEGNFGFTLYDVAEKSRANRTVIHYYFRSRDNLQAIVTKEILNTLVQPRYETLICQDDLQSKILNFLEESDKICRLYPYIDVFLMVRLKVSHDLQKYFQDVLESFKDLISEVQEAIDRKEINYPDAQVFLSDLFSLSSFSYIFSNFFRSLDLPVHRKSIFDDCKTKNGRILDILFGRNH</sequence>
<dbReference type="eggNOG" id="COG1309">
    <property type="taxonomic scope" value="Bacteria"/>
</dbReference>